<protein>
    <recommendedName>
        <fullName evidence="4">PilZ domain-containing protein</fullName>
    </recommendedName>
</protein>
<accession>A0AA37T6E8</accession>
<proteinExistence type="predicted"/>
<dbReference type="EMBL" id="BSPD01000090">
    <property type="protein sequence ID" value="GLS27795.1"/>
    <property type="molecule type" value="Genomic_DNA"/>
</dbReference>
<organism evidence="2 3">
    <name type="scientific">Marinibactrum halimedae</name>
    <dbReference type="NCBI Taxonomy" id="1444977"/>
    <lineage>
        <taxon>Bacteria</taxon>
        <taxon>Pseudomonadati</taxon>
        <taxon>Pseudomonadota</taxon>
        <taxon>Gammaproteobacteria</taxon>
        <taxon>Cellvibrionales</taxon>
        <taxon>Cellvibrionaceae</taxon>
        <taxon>Marinibactrum</taxon>
    </lineage>
</organism>
<evidence type="ECO:0000256" key="1">
    <source>
        <dbReference type="SAM" id="MobiDB-lite"/>
    </source>
</evidence>
<name>A0AA37T6E8_9GAMM</name>
<feature type="compositionally biased region" description="Polar residues" evidence="1">
    <location>
        <begin position="209"/>
        <end position="218"/>
    </location>
</feature>
<evidence type="ECO:0008006" key="4">
    <source>
        <dbReference type="Google" id="ProtNLM"/>
    </source>
</evidence>
<dbReference type="Proteomes" id="UP001156870">
    <property type="component" value="Unassembled WGS sequence"/>
</dbReference>
<feature type="region of interest" description="Disordered" evidence="1">
    <location>
        <begin position="202"/>
        <end position="224"/>
    </location>
</feature>
<sequence length="224" mass="25208">MMSNQEDRRRFFRIDDTLGVAYTKMNETENIPDAKQQNDLFRQLASYDRVLAEQLSVLQTRDPVVAKILDALNQKLIAVVNQLEMDNYLVRSLVHKAREVNVSACGMAFYTEDTLQQGDHLHLELALLPSNTIVSTMAKVVDVVDHPVAGESMAGELMVGESVVGERGANENRYVRMDFFAMNTQDQELLIQHLVKRQGQKIREGWDTSGGSLPQSSSPEDRPS</sequence>
<reference evidence="2 3" key="1">
    <citation type="journal article" date="2014" name="Int. J. Syst. Evol. Microbiol.">
        <title>Complete genome sequence of Corynebacterium casei LMG S-19264T (=DSM 44701T), isolated from a smear-ripened cheese.</title>
        <authorList>
            <consortium name="US DOE Joint Genome Institute (JGI-PGF)"/>
            <person name="Walter F."/>
            <person name="Albersmeier A."/>
            <person name="Kalinowski J."/>
            <person name="Ruckert C."/>
        </authorList>
    </citation>
    <scope>NUCLEOTIDE SEQUENCE [LARGE SCALE GENOMIC DNA]</scope>
    <source>
        <strain evidence="2 3">NBRC 110095</strain>
    </source>
</reference>
<evidence type="ECO:0000313" key="3">
    <source>
        <dbReference type="Proteomes" id="UP001156870"/>
    </source>
</evidence>
<dbReference type="RefSeq" id="WP_232595601.1">
    <property type="nucleotide sequence ID" value="NZ_BSPD01000090.1"/>
</dbReference>
<gene>
    <name evidence="2" type="ORF">GCM10007877_35140</name>
</gene>
<evidence type="ECO:0000313" key="2">
    <source>
        <dbReference type="EMBL" id="GLS27795.1"/>
    </source>
</evidence>
<dbReference type="AlphaFoldDB" id="A0AA37T6E8"/>
<comment type="caution">
    <text evidence="2">The sequence shown here is derived from an EMBL/GenBank/DDBJ whole genome shotgun (WGS) entry which is preliminary data.</text>
</comment>
<keyword evidence="3" id="KW-1185">Reference proteome</keyword>